<evidence type="ECO:0000259" key="2">
    <source>
        <dbReference type="PROSITE" id="PS50112"/>
    </source>
</evidence>
<name>A0A7W2FDV8_9BURK</name>
<evidence type="ECO:0000259" key="4">
    <source>
        <dbReference type="PROSITE" id="PS50887"/>
    </source>
</evidence>
<accession>A0A7W2FDV8</accession>
<dbReference type="Pfam" id="PF08447">
    <property type="entry name" value="PAS_3"/>
    <property type="match status" value="1"/>
</dbReference>
<sequence length="344" mass="38223">MSDKIKCLPEPLALLEQLRARTTLIEELQRRIATLEQALQACRRAEDSMARDRALNRELKSEGEWFFDHSLDMLGIAETDGRLKRVNPAFERVLGYTSEELVGRQLMEFIHPDDHQRAYSELESLGSGNDSVNFEVRCRSKDGRWRWISLTCPAAVSTERGLYAIGRDVTERKATEAELLYRSQHDALTALPNRATFDQTLAQAIARAIRHPQYQVGLLLIDLDGFKAINDSHGHAAGDAVLQTVGARLLACQRKNEFACRLGGDEFALIVEGVAPLSLDPLARRIIDLLGQPIPFDAASLTIGCSIGIALYSLSDEDVDSLYQRADGAMYAVKKAGKNGYGYD</sequence>
<evidence type="ECO:0000256" key="1">
    <source>
        <dbReference type="SAM" id="Coils"/>
    </source>
</evidence>
<comment type="caution">
    <text evidence="5">The sequence shown here is derived from an EMBL/GenBank/DDBJ whole genome shotgun (WGS) entry which is preliminary data.</text>
</comment>
<protein>
    <submittedName>
        <fullName evidence="5">Diguanylate cyclase</fullName>
    </submittedName>
</protein>
<dbReference type="NCBIfam" id="TIGR00254">
    <property type="entry name" value="GGDEF"/>
    <property type="match status" value="1"/>
</dbReference>
<dbReference type="SMART" id="SM00267">
    <property type="entry name" value="GGDEF"/>
    <property type="match status" value="1"/>
</dbReference>
<dbReference type="AlphaFoldDB" id="A0A7W2FDV8"/>
<dbReference type="InterPro" id="IPR013655">
    <property type="entry name" value="PAS_fold_3"/>
</dbReference>
<dbReference type="InterPro" id="IPR043128">
    <property type="entry name" value="Rev_trsase/Diguanyl_cyclase"/>
</dbReference>
<evidence type="ECO:0000259" key="3">
    <source>
        <dbReference type="PROSITE" id="PS50113"/>
    </source>
</evidence>
<dbReference type="InterPro" id="IPR000160">
    <property type="entry name" value="GGDEF_dom"/>
</dbReference>
<dbReference type="PROSITE" id="PS50887">
    <property type="entry name" value="GGDEF"/>
    <property type="match status" value="1"/>
</dbReference>
<feature type="coiled-coil region" evidence="1">
    <location>
        <begin position="18"/>
        <end position="62"/>
    </location>
</feature>
<dbReference type="InterPro" id="IPR052155">
    <property type="entry name" value="Biofilm_reg_signaling"/>
</dbReference>
<evidence type="ECO:0000313" key="5">
    <source>
        <dbReference type="EMBL" id="MBA5689871.1"/>
    </source>
</evidence>
<dbReference type="InterPro" id="IPR035965">
    <property type="entry name" value="PAS-like_dom_sf"/>
</dbReference>
<dbReference type="Pfam" id="PF00990">
    <property type="entry name" value="GGDEF"/>
    <property type="match status" value="1"/>
</dbReference>
<reference evidence="5 6" key="1">
    <citation type="submission" date="2020-07" db="EMBL/GenBank/DDBJ databases">
        <title>Novel species isolated from subtropical streams in China.</title>
        <authorList>
            <person name="Lu H."/>
        </authorList>
    </citation>
    <scope>NUCLEOTIDE SEQUENCE [LARGE SCALE GENOMIC DNA]</scope>
    <source>
        <strain evidence="5 6">LX47W</strain>
    </source>
</reference>
<keyword evidence="6" id="KW-1185">Reference proteome</keyword>
<dbReference type="PANTHER" id="PTHR44757">
    <property type="entry name" value="DIGUANYLATE CYCLASE DGCP"/>
    <property type="match status" value="1"/>
</dbReference>
<dbReference type="InterPro" id="IPR000700">
    <property type="entry name" value="PAS-assoc_C"/>
</dbReference>
<keyword evidence="1" id="KW-0175">Coiled coil</keyword>
<dbReference type="Gene3D" id="3.30.450.20">
    <property type="entry name" value="PAS domain"/>
    <property type="match status" value="1"/>
</dbReference>
<proteinExistence type="predicted"/>
<dbReference type="Proteomes" id="UP000573499">
    <property type="component" value="Unassembled WGS sequence"/>
</dbReference>
<dbReference type="PROSITE" id="PS50112">
    <property type="entry name" value="PAS"/>
    <property type="match status" value="1"/>
</dbReference>
<dbReference type="SUPFAM" id="SSF55785">
    <property type="entry name" value="PYP-like sensor domain (PAS domain)"/>
    <property type="match status" value="1"/>
</dbReference>
<dbReference type="RefSeq" id="WP_182156673.1">
    <property type="nucleotide sequence ID" value="NZ_JACEZU010000013.1"/>
</dbReference>
<dbReference type="SMART" id="SM00091">
    <property type="entry name" value="PAS"/>
    <property type="match status" value="1"/>
</dbReference>
<feature type="domain" description="PAC" evidence="3">
    <location>
        <begin position="132"/>
        <end position="181"/>
    </location>
</feature>
<dbReference type="PROSITE" id="PS50113">
    <property type="entry name" value="PAC"/>
    <property type="match status" value="1"/>
</dbReference>
<dbReference type="CDD" id="cd01949">
    <property type="entry name" value="GGDEF"/>
    <property type="match status" value="1"/>
</dbReference>
<dbReference type="NCBIfam" id="TIGR00229">
    <property type="entry name" value="sensory_box"/>
    <property type="match status" value="1"/>
</dbReference>
<dbReference type="EMBL" id="JACEZU010000013">
    <property type="protein sequence ID" value="MBA5689871.1"/>
    <property type="molecule type" value="Genomic_DNA"/>
</dbReference>
<organism evidence="5 6">
    <name type="scientific">Rugamonas apoptosis</name>
    <dbReference type="NCBI Taxonomy" id="2758570"/>
    <lineage>
        <taxon>Bacteria</taxon>
        <taxon>Pseudomonadati</taxon>
        <taxon>Pseudomonadota</taxon>
        <taxon>Betaproteobacteria</taxon>
        <taxon>Burkholderiales</taxon>
        <taxon>Oxalobacteraceae</taxon>
        <taxon>Telluria group</taxon>
        <taxon>Rugamonas</taxon>
    </lineage>
</organism>
<dbReference type="CDD" id="cd00130">
    <property type="entry name" value="PAS"/>
    <property type="match status" value="1"/>
</dbReference>
<dbReference type="InterPro" id="IPR000014">
    <property type="entry name" value="PAS"/>
</dbReference>
<dbReference type="SUPFAM" id="SSF55073">
    <property type="entry name" value="Nucleotide cyclase"/>
    <property type="match status" value="1"/>
</dbReference>
<dbReference type="PANTHER" id="PTHR44757:SF2">
    <property type="entry name" value="BIOFILM ARCHITECTURE MAINTENANCE PROTEIN MBAA"/>
    <property type="match status" value="1"/>
</dbReference>
<feature type="domain" description="GGDEF" evidence="4">
    <location>
        <begin position="214"/>
        <end position="344"/>
    </location>
</feature>
<dbReference type="InterPro" id="IPR029787">
    <property type="entry name" value="Nucleotide_cyclase"/>
</dbReference>
<gene>
    <name evidence="5" type="ORF">H3H39_22740</name>
</gene>
<dbReference type="Gene3D" id="3.30.70.270">
    <property type="match status" value="1"/>
</dbReference>
<feature type="domain" description="PAS" evidence="2">
    <location>
        <begin position="76"/>
        <end position="129"/>
    </location>
</feature>
<evidence type="ECO:0000313" key="6">
    <source>
        <dbReference type="Proteomes" id="UP000573499"/>
    </source>
</evidence>